<dbReference type="SUPFAM" id="SSF56672">
    <property type="entry name" value="DNA/RNA polymerases"/>
    <property type="match status" value="1"/>
</dbReference>
<dbReference type="Proteomes" id="UP000499080">
    <property type="component" value="Unassembled WGS sequence"/>
</dbReference>
<comment type="caution">
    <text evidence="9">The sequence shown here is derived from an EMBL/GenBank/DDBJ whole genome shotgun (WGS) entry which is preliminary data.</text>
</comment>
<dbReference type="InterPro" id="IPR043502">
    <property type="entry name" value="DNA/RNA_pol_sf"/>
</dbReference>
<evidence type="ECO:0000256" key="2">
    <source>
        <dbReference type="ARBA" id="ARBA00022679"/>
    </source>
</evidence>
<reference evidence="9 10" key="1">
    <citation type="journal article" date="2019" name="Sci. Rep.">
        <title>Orb-weaving spider Araneus ventricosus genome elucidates the spidroin gene catalogue.</title>
        <authorList>
            <person name="Kono N."/>
            <person name="Nakamura H."/>
            <person name="Ohtoshi R."/>
            <person name="Moran D.A.P."/>
            <person name="Shinohara A."/>
            <person name="Yoshida Y."/>
            <person name="Fujiwara M."/>
            <person name="Mori M."/>
            <person name="Tomita M."/>
            <person name="Arakawa K."/>
        </authorList>
    </citation>
    <scope>NUCLEOTIDE SEQUENCE [LARGE SCALE GENOMIC DNA]</scope>
</reference>
<keyword evidence="10" id="KW-1185">Reference proteome</keyword>
<organism evidence="9 10">
    <name type="scientific">Araneus ventricosus</name>
    <name type="common">Orbweaver spider</name>
    <name type="synonym">Epeira ventricosa</name>
    <dbReference type="NCBI Taxonomy" id="182803"/>
    <lineage>
        <taxon>Eukaryota</taxon>
        <taxon>Metazoa</taxon>
        <taxon>Ecdysozoa</taxon>
        <taxon>Arthropoda</taxon>
        <taxon>Chelicerata</taxon>
        <taxon>Arachnida</taxon>
        <taxon>Araneae</taxon>
        <taxon>Araneomorphae</taxon>
        <taxon>Entelegynae</taxon>
        <taxon>Araneoidea</taxon>
        <taxon>Araneidae</taxon>
        <taxon>Araneus</taxon>
    </lineage>
</organism>
<dbReference type="GO" id="GO:0003964">
    <property type="term" value="F:RNA-directed DNA polymerase activity"/>
    <property type="evidence" value="ECO:0007669"/>
    <property type="project" value="UniProtKB-KW"/>
</dbReference>
<protein>
    <recommendedName>
        <fullName evidence="1">RNA-directed DNA polymerase</fullName>
        <ecNumber evidence="1">2.7.7.49</ecNumber>
    </recommendedName>
</protein>
<dbReference type="CDD" id="cd09274">
    <property type="entry name" value="RNase_HI_RT_Ty3"/>
    <property type="match status" value="1"/>
</dbReference>
<keyword evidence="5" id="KW-0255">Endonuclease</keyword>
<keyword evidence="2" id="KW-0808">Transferase</keyword>
<keyword evidence="3" id="KW-0548">Nucleotidyltransferase</keyword>
<dbReference type="GO" id="GO:0004190">
    <property type="term" value="F:aspartic-type endopeptidase activity"/>
    <property type="evidence" value="ECO:0007669"/>
    <property type="project" value="InterPro"/>
</dbReference>
<keyword evidence="4" id="KW-0540">Nuclease</keyword>
<dbReference type="Gene3D" id="3.10.20.370">
    <property type="match status" value="1"/>
</dbReference>
<evidence type="ECO:0000313" key="10">
    <source>
        <dbReference type="Proteomes" id="UP000499080"/>
    </source>
</evidence>
<dbReference type="InterPro" id="IPR001969">
    <property type="entry name" value="Aspartic_peptidase_AS"/>
</dbReference>
<dbReference type="SUPFAM" id="SSF50630">
    <property type="entry name" value="Acid proteases"/>
    <property type="match status" value="1"/>
</dbReference>
<keyword evidence="7" id="KW-0695">RNA-directed DNA polymerase</keyword>
<evidence type="ECO:0000259" key="8">
    <source>
        <dbReference type="Pfam" id="PF17917"/>
    </source>
</evidence>
<dbReference type="GO" id="GO:0006508">
    <property type="term" value="P:proteolysis"/>
    <property type="evidence" value="ECO:0007669"/>
    <property type="project" value="InterPro"/>
</dbReference>
<dbReference type="FunFam" id="3.10.20.370:FF:000001">
    <property type="entry name" value="Retrovirus-related Pol polyprotein from transposon 17.6-like protein"/>
    <property type="match status" value="1"/>
</dbReference>
<proteinExistence type="predicted"/>
<dbReference type="Pfam" id="PF17917">
    <property type="entry name" value="RT_RNaseH"/>
    <property type="match status" value="1"/>
</dbReference>
<dbReference type="PANTHER" id="PTHR37984">
    <property type="entry name" value="PROTEIN CBG26694"/>
    <property type="match status" value="1"/>
</dbReference>
<dbReference type="EC" id="2.7.7.49" evidence="1"/>
<accession>A0A4Y2SQH4</accession>
<dbReference type="InterPro" id="IPR021109">
    <property type="entry name" value="Peptidase_aspartic_dom_sf"/>
</dbReference>
<dbReference type="OrthoDB" id="10056424at2759"/>
<evidence type="ECO:0000256" key="1">
    <source>
        <dbReference type="ARBA" id="ARBA00012493"/>
    </source>
</evidence>
<dbReference type="PROSITE" id="PS00141">
    <property type="entry name" value="ASP_PROTEASE"/>
    <property type="match status" value="1"/>
</dbReference>
<sequence>MTGNHLDVRIGNKPIRALVDSGTSFSVFSDKYRRYLKKVMLSDAKNNCSHDVILGWNFLEASQAVLDCGKSELFFEGVCQELSTLEAWKLYAIKDCTLNPNSLTKITVSESQVDRDLNIVVKGNKNFLFERNIAVLSLITSYHDSKAEPLHLLLKGDAKFHWCLKEVEAFNNLKKALTSYPVLGIYDENSPTEIHTDVSGYGIGAVLVQIQNEAEKVIAYASRTLTKAEKNYSTTERECLAAVWAVHKFRPYLFGKAFTIVMDYHSLCWLMSLQDPSGRLARWALLLQEYDISIVYKSDIAEEQRKDSDLQKIISSKEKSQPIKTSYELVDRILCKKNFDPNGRMWLPLIPKHLCKDILRYFHGAPTTGHLEFDRT</sequence>
<evidence type="ECO:0000313" key="9">
    <source>
        <dbReference type="EMBL" id="GBN89726.1"/>
    </source>
</evidence>
<evidence type="ECO:0000256" key="3">
    <source>
        <dbReference type="ARBA" id="ARBA00022695"/>
    </source>
</evidence>
<feature type="domain" description="Reverse transcriptase RNase H-like" evidence="8">
    <location>
        <begin position="187"/>
        <end position="290"/>
    </location>
</feature>
<keyword evidence="6" id="KW-0378">Hydrolase</keyword>
<name>A0A4Y2SQH4_ARAVE</name>
<dbReference type="PANTHER" id="PTHR37984:SF5">
    <property type="entry name" value="PROTEIN NYNRIN-LIKE"/>
    <property type="match status" value="1"/>
</dbReference>
<dbReference type="InterPro" id="IPR043128">
    <property type="entry name" value="Rev_trsase/Diguanyl_cyclase"/>
</dbReference>
<evidence type="ECO:0000256" key="6">
    <source>
        <dbReference type="ARBA" id="ARBA00022801"/>
    </source>
</evidence>
<dbReference type="GO" id="GO:0004519">
    <property type="term" value="F:endonuclease activity"/>
    <property type="evidence" value="ECO:0007669"/>
    <property type="project" value="UniProtKB-KW"/>
</dbReference>
<dbReference type="AlphaFoldDB" id="A0A4Y2SQH4"/>
<gene>
    <name evidence="9" type="primary">POL_204</name>
    <name evidence="9" type="ORF">AVEN_35381_1</name>
</gene>
<dbReference type="EMBL" id="BGPR01022937">
    <property type="protein sequence ID" value="GBN89726.1"/>
    <property type="molecule type" value="Genomic_DNA"/>
</dbReference>
<dbReference type="InterPro" id="IPR050951">
    <property type="entry name" value="Retrovirus_Pol_polyprotein"/>
</dbReference>
<evidence type="ECO:0000256" key="7">
    <source>
        <dbReference type="ARBA" id="ARBA00022918"/>
    </source>
</evidence>
<evidence type="ECO:0000256" key="5">
    <source>
        <dbReference type="ARBA" id="ARBA00022759"/>
    </source>
</evidence>
<evidence type="ECO:0000256" key="4">
    <source>
        <dbReference type="ARBA" id="ARBA00022722"/>
    </source>
</evidence>
<dbReference type="InterPro" id="IPR041373">
    <property type="entry name" value="RT_RNaseH"/>
</dbReference>
<dbReference type="Gene3D" id="3.30.70.270">
    <property type="match status" value="1"/>
</dbReference>